<organism evidence="14 15">
    <name type="scientific">Musa troglodytarum</name>
    <name type="common">fe'i banana</name>
    <dbReference type="NCBI Taxonomy" id="320322"/>
    <lineage>
        <taxon>Eukaryota</taxon>
        <taxon>Viridiplantae</taxon>
        <taxon>Streptophyta</taxon>
        <taxon>Embryophyta</taxon>
        <taxon>Tracheophyta</taxon>
        <taxon>Spermatophyta</taxon>
        <taxon>Magnoliopsida</taxon>
        <taxon>Liliopsida</taxon>
        <taxon>Zingiberales</taxon>
        <taxon>Musaceae</taxon>
        <taxon>Musa</taxon>
    </lineage>
</organism>
<keyword evidence="9 11" id="KW-0472">Membrane</keyword>
<accession>A0A9E7FMY2</accession>
<evidence type="ECO:0000256" key="1">
    <source>
        <dbReference type="ARBA" id="ARBA00004251"/>
    </source>
</evidence>
<keyword evidence="10" id="KW-0325">Glycoprotein</keyword>
<dbReference type="InterPro" id="IPR046956">
    <property type="entry name" value="RLP23-like"/>
</dbReference>
<evidence type="ECO:0000256" key="7">
    <source>
        <dbReference type="ARBA" id="ARBA00022737"/>
    </source>
</evidence>
<dbReference type="Proteomes" id="UP001055439">
    <property type="component" value="Chromosome 4"/>
</dbReference>
<evidence type="ECO:0000256" key="2">
    <source>
        <dbReference type="ARBA" id="ARBA00009592"/>
    </source>
</evidence>
<dbReference type="FunFam" id="3.80.10.10:FF:000111">
    <property type="entry name" value="LRR receptor-like serine/threonine-protein kinase ERECTA"/>
    <property type="match status" value="1"/>
</dbReference>
<comment type="subcellular location">
    <subcellularLocation>
        <location evidence="1">Cell membrane</location>
        <topology evidence="1">Single-pass type I membrane protein</topology>
    </subcellularLocation>
</comment>
<feature type="domain" description="Leucine-rich repeat-containing N-terminal plant-type" evidence="13">
    <location>
        <begin position="21"/>
        <end position="61"/>
    </location>
</feature>
<evidence type="ECO:0000256" key="11">
    <source>
        <dbReference type="SAM" id="Phobius"/>
    </source>
</evidence>
<dbReference type="SMART" id="SM00369">
    <property type="entry name" value="LRR_TYP"/>
    <property type="match status" value="7"/>
</dbReference>
<dbReference type="PANTHER" id="PTHR48063:SF112">
    <property type="entry name" value="RECEPTOR LIKE PROTEIN 30-LIKE"/>
    <property type="match status" value="1"/>
</dbReference>
<evidence type="ECO:0000313" key="14">
    <source>
        <dbReference type="EMBL" id="URD96942.1"/>
    </source>
</evidence>
<keyword evidence="8 11" id="KW-1133">Transmembrane helix</keyword>
<dbReference type="PROSITE" id="PS51450">
    <property type="entry name" value="LRR"/>
    <property type="match status" value="1"/>
</dbReference>
<evidence type="ECO:0000313" key="15">
    <source>
        <dbReference type="Proteomes" id="UP001055439"/>
    </source>
</evidence>
<evidence type="ECO:0000256" key="10">
    <source>
        <dbReference type="ARBA" id="ARBA00023180"/>
    </source>
</evidence>
<keyword evidence="4" id="KW-0433">Leucine-rich repeat</keyword>
<comment type="similarity">
    <text evidence="2">Belongs to the RLP family.</text>
</comment>
<keyword evidence="3" id="KW-1003">Cell membrane</keyword>
<dbReference type="InterPro" id="IPR001611">
    <property type="entry name" value="Leu-rich_rpt"/>
</dbReference>
<reference evidence="14" key="1">
    <citation type="submission" date="2022-05" db="EMBL/GenBank/DDBJ databases">
        <title>The Musa troglodytarum L. genome provides insights into the mechanism of non-climacteric behaviour and enrichment of carotenoids.</title>
        <authorList>
            <person name="Wang J."/>
        </authorList>
    </citation>
    <scope>NUCLEOTIDE SEQUENCE</scope>
    <source>
        <tissue evidence="14">Leaf</tissue>
    </source>
</reference>
<evidence type="ECO:0000256" key="3">
    <source>
        <dbReference type="ARBA" id="ARBA00022475"/>
    </source>
</evidence>
<dbReference type="InterPro" id="IPR032675">
    <property type="entry name" value="LRR_dom_sf"/>
</dbReference>
<dbReference type="GO" id="GO:0005886">
    <property type="term" value="C:plasma membrane"/>
    <property type="evidence" value="ECO:0007669"/>
    <property type="project" value="UniProtKB-SubCell"/>
</dbReference>
<evidence type="ECO:0000259" key="13">
    <source>
        <dbReference type="Pfam" id="PF08263"/>
    </source>
</evidence>
<evidence type="ECO:0000256" key="8">
    <source>
        <dbReference type="ARBA" id="ARBA00022989"/>
    </source>
</evidence>
<feature type="chain" id="PRO_5038497258" evidence="12">
    <location>
        <begin position="19"/>
        <end position="670"/>
    </location>
</feature>
<dbReference type="Gene3D" id="3.80.10.10">
    <property type="entry name" value="Ribonuclease Inhibitor"/>
    <property type="match status" value="3"/>
</dbReference>
<keyword evidence="7" id="KW-0677">Repeat</keyword>
<evidence type="ECO:0000256" key="6">
    <source>
        <dbReference type="ARBA" id="ARBA00022729"/>
    </source>
</evidence>
<dbReference type="FunFam" id="3.80.10.10:FF:000400">
    <property type="entry name" value="Nuclear pore complex protein NUP107"/>
    <property type="match status" value="1"/>
</dbReference>
<dbReference type="PANTHER" id="PTHR48063">
    <property type="entry name" value="LRR RECEPTOR-LIKE KINASE"/>
    <property type="match status" value="1"/>
</dbReference>
<evidence type="ECO:0000256" key="5">
    <source>
        <dbReference type="ARBA" id="ARBA00022692"/>
    </source>
</evidence>
<dbReference type="AlphaFoldDB" id="A0A9E7FMY2"/>
<dbReference type="SUPFAM" id="SSF52058">
    <property type="entry name" value="L domain-like"/>
    <property type="match status" value="1"/>
</dbReference>
<dbReference type="EMBL" id="CP097506">
    <property type="protein sequence ID" value="URD96942.1"/>
    <property type="molecule type" value="Genomic_DNA"/>
</dbReference>
<feature type="signal peptide" evidence="12">
    <location>
        <begin position="1"/>
        <end position="18"/>
    </location>
</feature>
<dbReference type="PRINTS" id="PR00019">
    <property type="entry name" value="LEURICHRPT"/>
</dbReference>
<evidence type="ECO:0000256" key="4">
    <source>
        <dbReference type="ARBA" id="ARBA00022614"/>
    </source>
</evidence>
<protein>
    <submittedName>
        <fullName evidence="14">Leucine Rich Repeat</fullName>
    </submittedName>
</protein>
<dbReference type="InterPro" id="IPR003591">
    <property type="entry name" value="Leu-rich_rpt_typical-subtyp"/>
</dbReference>
<proteinExistence type="inferred from homology"/>
<name>A0A9E7FMY2_9LILI</name>
<feature type="transmembrane region" description="Helical" evidence="11">
    <location>
        <begin position="622"/>
        <end position="645"/>
    </location>
</feature>
<sequence>MSSLLLLLFLCLLGGGNSSPEEELQILLEFKASLSTTKNNTFESWTSEGRSACSFAGIKCDSTGSLRVLSLSDNTLTSLFPWGSLGNLTDLEVLSLGDNFFDPSPFPEVVVKFAKLTLLFLSDCNLRGEIPSSIGNLTHLVDLELAVNFFTGGITAEIARLRNLRQLELYNNSLTGSLPPGLKNLVSLQLFVNGFSGEVPLELGNFRYLTTLGLYSNRLNGMLPPKLGKGKMRKLLTGNNKFTGKIPDSYANCSSLVRLRVRNNSLNGVVPARLWGLPNLEIIDLAFNRFEGPLPDITGARTLVYLLMAGNQLSGHIPDCWRRMENLTFLDLSSNNLTGRIPSTMGSMVGLHTLHLNNNSFTGRFPLSLRKCQGLVTIDLGENRFHGEVPPWIGDSFPALKILRLRANRFSGGIPPQLFRLAALQLLDLADNDLAGSIPRSVSNLTAMAIRRQQRDDLHRNAFDYSDSVSLMWKGEMSSFKRTLSLVRGIDLSCNFLSHEIPSELTNLSGLVYLNLSRNDLTGSIPSAIGNLDLIESLDLSRNQLSGAVPPSIASLTFLDSLDLSSNNLSGRIPSGNQLQTLDPSVYAGNDGLCGPPLPNKCSDHLERSTDVEENRDGDEIIWLYLGTGHGFVVGFWGFIGLLSFKRRWRLAFFRSMDKVLSRLSIGLKR</sequence>
<dbReference type="OrthoDB" id="648113at2759"/>
<keyword evidence="6 12" id="KW-0732">Signal</keyword>
<evidence type="ECO:0000256" key="12">
    <source>
        <dbReference type="SAM" id="SignalP"/>
    </source>
</evidence>
<dbReference type="InterPro" id="IPR013210">
    <property type="entry name" value="LRR_N_plant-typ"/>
</dbReference>
<keyword evidence="15" id="KW-1185">Reference proteome</keyword>
<dbReference type="GO" id="GO:0009791">
    <property type="term" value="P:post-embryonic development"/>
    <property type="evidence" value="ECO:0007669"/>
    <property type="project" value="UniProtKB-ARBA"/>
</dbReference>
<dbReference type="Pfam" id="PF00560">
    <property type="entry name" value="LRR_1"/>
    <property type="match status" value="8"/>
</dbReference>
<keyword evidence="5 11" id="KW-0812">Transmembrane</keyword>
<dbReference type="FunFam" id="3.80.10.10:FF:000233">
    <property type="entry name" value="Leucine-rich repeat receptor-like protein kinase TDR"/>
    <property type="match status" value="1"/>
</dbReference>
<dbReference type="SUPFAM" id="SSF52047">
    <property type="entry name" value="RNI-like"/>
    <property type="match status" value="1"/>
</dbReference>
<dbReference type="Pfam" id="PF08263">
    <property type="entry name" value="LRRNT_2"/>
    <property type="match status" value="1"/>
</dbReference>
<evidence type="ECO:0000256" key="9">
    <source>
        <dbReference type="ARBA" id="ARBA00023136"/>
    </source>
</evidence>
<gene>
    <name evidence="14" type="ORF">MUK42_30251</name>
</gene>